<evidence type="ECO:0000256" key="5">
    <source>
        <dbReference type="ARBA" id="ARBA00023136"/>
    </source>
</evidence>
<feature type="transmembrane region" description="Helical" evidence="6">
    <location>
        <begin position="12"/>
        <end position="37"/>
    </location>
</feature>
<feature type="transmembrane region" description="Helical" evidence="6">
    <location>
        <begin position="84"/>
        <end position="102"/>
    </location>
</feature>
<dbReference type="AlphaFoldDB" id="A0A4D7JNM8"/>
<dbReference type="OrthoDB" id="6194207at2"/>
<feature type="domain" description="VTT" evidence="7">
    <location>
        <begin position="67"/>
        <end position="183"/>
    </location>
</feature>
<dbReference type="Pfam" id="PF09335">
    <property type="entry name" value="VTT_dom"/>
    <property type="match status" value="1"/>
</dbReference>
<comment type="subcellular location">
    <subcellularLocation>
        <location evidence="1 6">Cell membrane</location>
        <topology evidence="1 6">Multi-pass membrane protein</topology>
    </subcellularLocation>
</comment>
<organism evidence="8 9">
    <name type="scientific">Mangrovivirga cuniculi</name>
    <dbReference type="NCBI Taxonomy" id="2715131"/>
    <lineage>
        <taxon>Bacteria</taxon>
        <taxon>Pseudomonadati</taxon>
        <taxon>Bacteroidota</taxon>
        <taxon>Cytophagia</taxon>
        <taxon>Cytophagales</taxon>
        <taxon>Mangrovivirgaceae</taxon>
        <taxon>Mangrovivirga</taxon>
    </lineage>
</organism>
<evidence type="ECO:0000313" key="9">
    <source>
        <dbReference type="Proteomes" id="UP000298616"/>
    </source>
</evidence>
<name>A0A4D7JNM8_9BACT</name>
<keyword evidence="5 6" id="KW-0472">Membrane</keyword>
<accession>A0A4D7JNM8</accession>
<proteinExistence type="inferred from homology"/>
<protein>
    <recommendedName>
        <fullName evidence="6">TVP38/TMEM64 family membrane protein</fullName>
    </recommendedName>
</protein>
<dbReference type="PANTHER" id="PTHR12677">
    <property type="entry name" value="GOLGI APPARATUS MEMBRANE PROTEIN TVP38-RELATED"/>
    <property type="match status" value="1"/>
</dbReference>
<evidence type="ECO:0000256" key="4">
    <source>
        <dbReference type="ARBA" id="ARBA00022989"/>
    </source>
</evidence>
<evidence type="ECO:0000256" key="1">
    <source>
        <dbReference type="ARBA" id="ARBA00004651"/>
    </source>
</evidence>
<dbReference type="RefSeq" id="WP_137091869.1">
    <property type="nucleotide sequence ID" value="NZ_CP028923.1"/>
</dbReference>
<keyword evidence="2 6" id="KW-1003">Cell membrane</keyword>
<reference evidence="8 9" key="1">
    <citation type="submission" date="2018-04" db="EMBL/GenBank/DDBJ databases">
        <title>Complete genome uncultured novel isolate.</title>
        <authorList>
            <person name="Merlino G."/>
        </authorList>
    </citation>
    <scope>NUCLEOTIDE SEQUENCE [LARGE SCALE GENOMIC DNA]</scope>
    <source>
        <strain evidence="9">R1DC9</strain>
    </source>
</reference>
<evidence type="ECO:0000256" key="2">
    <source>
        <dbReference type="ARBA" id="ARBA00022475"/>
    </source>
</evidence>
<dbReference type="EMBL" id="CP028923">
    <property type="protein sequence ID" value="QCK16277.1"/>
    <property type="molecule type" value="Genomic_DNA"/>
</dbReference>
<keyword evidence="3 6" id="KW-0812">Transmembrane</keyword>
<evidence type="ECO:0000256" key="3">
    <source>
        <dbReference type="ARBA" id="ARBA00022692"/>
    </source>
</evidence>
<feature type="transmembrane region" description="Helical" evidence="6">
    <location>
        <begin position="52"/>
        <end position="77"/>
    </location>
</feature>
<dbReference type="KEGG" id="fpf:DCC35_16785"/>
<dbReference type="PANTHER" id="PTHR12677:SF59">
    <property type="entry name" value="GOLGI APPARATUS MEMBRANE PROTEIN TVP38-RELATED"/>
    <property type="match status" value="1"/>
</dbReference>
<sequence>MLGTRTFIRNVISTFWGAWQFVGPLICSSTLLGYLVVNNVTSVPAGLLETTIYFFIAAIVMGLALLPTTLTAAIWGFYLPWHTFPFLIAAYMLGALIGYLISLNIEDRWLYTIINKNSKRRRVFETLRRKSLKTVIAVRLSPVLPFAVMNLLMAASAVHIKRFMYGSLIGMLPRTVLAFLTGASASSIYSIIESKKPLPVETAVWITLFFISTIWIGLMIRKAIKN</sequence>
<feature type="transmembrane region" description="Helical" evidence="6">
    <location>
        <begin position="136"/>
        <end position="160"/>
    </location>
</feature>
<dbReference type="InterPro" id="IPR032816">
    <property type="entry name" value="VTT_dom"/>
</dbReference>
<gene>
    <name evidence="8" type="ORF">DCC35_16785</name>
</gene>
<evidence type="ECO:0000259" key="7">
    <source>
        <dbReference type="Pfam" id="PF09335"/>
    </source>
</evidence>
<dbReference type="Proteomes" id="UP000298616">
    <property type="component" value="Chromosome"/>
</dbReference>
<feature type="transmembrane region" description="Helical" evidence="6">
    <location>
        <begin position="203"/>
        <end position="220"/>
    </location>
</feature>
<evidence type="ECO:0000313" key="8">
    <source>
        <dbReference type="EMBL" id="QCK16277.1"/>
    </source>
</evidence>
<dbReference type="GO" id="GO:0005886">
    <property type="term" value="C:plasma membrane"/>
    <property type="evidence" value="ECO:0007669"/>
    <property type="project" value="UniProtKB-SubCell"/>
</dbReference>
<dbReference type="InterPro" id="IPR015414">
    <property type="entry name" value="TMEM64"/>
</dbReference>
<keyword evidence="9" id="KW-1185">Reference proteome</keyword>
<evidence type="ECO:0000256" key="6">
    <source>
        <dbReference type="RuleBase" id="RU366058"/>
    </source>
</evidence>
<comment type="similarity">
    <text evidence="6">Belongs to the TVP38/TMEM64 family.</text>
</comment>
<keyword evidence="4 6" id="KW-1133">Transmembrane helix</keyword>